<dbReference type="PANTHER" id="PTHR40447:SF1">
    <property type="entry name" value="ANAEROBIC SULFITE REDUCTASE SUBUNIT A"/>
    <property type="match status" value="1"/>
</dbReference>
<evidence type="ECO:0000313" key="7">
    <source>
        <dbReference type="Proteomes" id="UP000017700"/>
    </source>
</evidence>
<dbReference type="OrthoDB" id="9795302at2"/>
<reference evidence="6" key="2">
    <citation type="submission" date="2013-09" db="EMBL/GenBank/DDBJ databases">
        <authorList>
            <person name="Wang G."/>
            <person name="Yang Y."/>
            <person name="Su Y."/>
        </authorList>
    </citation>
    <scope>NUCLEOTIDE SEQUENCE</scope>
    <source>
        <strain evidence="6">ATCC 39006</strain>
    </source>
</reference>
<dbReference type="PROSITE" id="PS51379">
    <property type="entry name" value="4FE4S_FER_2"/>
    <property type="match status" value="2"/>
</dbReference>
<dbReference type="KEGG" id="serq:CWC46_22480"/>
<dbReference type="Pfam" id="PF17179">
    <property type="entry name" value="Fer4_22"/>
    <property type="match status" value="1"/>
</dbReference>
<dbReference type="KEGG" id="sera:Ser39006_022470"/>
<dbReference type="NCBIfam" id="TIGR02910">
    <property type="entry name" value="sulfite_red_A"/>
    <property type="match status" value="1"/>
</dbReference>
<evidence type="ECO:0000313" key="6">
    <source>
        <dbReference type="EMBL" id="AUH06630.1"/>
    </source>
</evidence>
<dbReference type="Proteomes" id="UP000233778">
    <property type="component" value="Chromosome"/>
</dbReference>
<dbReference type="InterPro" id="IPR014259">
    <property type="entry name" value="Sulphite_reductase_A"/>
</dbReference>
<dbReference type="InterPro" id="IPR017896">
    <property type="entry name" value="4Fe4S_Fe-S-bd"/>
</dbReference>
<organism evidence="6 7">
    <name type="scientific">Serratia sp. (strain ATCC 39006)</name>
    <name type="common">Prodigiosinella confusarubida</name>
    <dbReference type="NCBI Taxonomy" id="104623"/>
    <lineage>
        <taxon>Bacteria</taxon>
        <taxon>Pseudomonadati</taxon>
        <taxon>Pseudomonadota</taxon>
        <taxon>Gammaproteobacteria</taxon>
        <taxon>Enterobacterales</taxon>
        <taxon>Pectobacteriaceae</taxon>
        <taxon>Prodigiosinella</taxon>
    </lineage>
</organism>
<evidence type="ECO:0000256" key="2">
    <source>
        <dbReference type="ARBA" id="ARBA00023004"/>
    </source>
</evidence>
<keyword evidence="2" id="KW-0408">Iron</keyword>
<dbReference type="SUPFAM" id="SSF46548">
    <property type="entry name" value="alpha-helical ferredoxin"/>
    <property type="match status" value="1"/>
</dbReference>
<dbReference type="PANTHER" id="PTHR40447">
    <property type="entry name" value="ANAEROBIC SULFITE REDUCTASE SUBUNIT A"/>
    <property type="match status" value="1"/>
</dbReference>
<dbReference type="Proteomes" id="UP000017700">
    <property type="component" value="Chromosome"/>
</dbReference>
<dbReference type="EMBL" id="CP025084">
    <property type="protein sequence ID" value="AUH06630.1"/>
    <property type="molecule type" value="Genomic_DNA"/>
</dbReference>
<dbReference type="GO" id="GO:0046872">
    <property type="term" value="F:metal ion binding"/>
    <property type="evidence" value="ECO:0007669"/>
    <property type="project" value="UniProtKB-KW"/>
</dbReference>
<evidence type="ECO:0000259" key="4">
    <source>
        <dbReference type="PROSITE" id="PS51379"/>
    </source>
</evidence>
<dbReference type="AlphaFoldDB" id="A0A2I5TCK4"/>
<evidence type="ECO:0000256" key="1">
    <source>
        <dbReference type="ARBA" id="ARBA00022723"/>
    </source>
</evidence>
<dbReference type="GO" id="GO:0051536">
    <property type="term" value="F:iron-sulfur cluster binding"/>
    <property type="evidence" value="ECO:0007669"/>
    <property type="project" value="UniProtKB-KW"/>
</dbReference>
<feature type="domain" description="4Fe-4S ferredoxin-type" evidence="4">
    <location>
        <begin position="219"/>
        <end position="251"/>
    </location>
</feature>
<proteinExistence type="predicted"/>
<accession>A0A2I5TCK4</accession>
<reference evidence="6" key="4">
    <citation type="submission" date="2017-11" db="EMBL/GenBank/DDBJ databases">
        <title>Complete genome sequence of Serratia sp. ATCC 39006.</title>
        <authorList>
            <person name="Hampton H.G."/>
            <person name="Jackson S.A."/>
            <person name="Jauregui R."/>
            <person name="Poulter G.T.M."/>
            <person name="Salmond G.P.C."/>
            <person name="Fineran P.C."/>
        </authorList>
    </citation>
    <scope>NUCLEOTIDE SEQUENCE</scope>
    <source>
        <strain evidence="6">ATCC 39006</strain>
    </source>
</reference>
<reference evidence="6 7" key="1">
    <citation type="journal article" date="2013" name="Genome Announc.">
        <title>Draft genome sequence of Serratia sp. strain ATCC 39006, a model bacterium for analysis of the biosynthesis and regulation of prodigiosin, a carbapenem, and gas vesicles.</title>
        <authorList>
            <person name="Fineran P.C."/>
            <person name="Iglesias Cans M.C."/>
            <person name="Ramsay J.P."/>
            <person name="Wilf N.M."/>
            <person name="Cossyleon D."/>
            <person name="McNeil M.B."/>
            <person name="Williamson N.R."/>
            <person name="Monson R.E."/>
            <person name="Becher S.A."/>
            <person name="Stanton J.A."/>
            <person name="Brugger K."/>
            <person name="Brown S.D."/>
            <person name="Salmond G.P."/>
        </authorList>
    </citation>
    <scope>NUCLEOTIDE SEQUENCE [LARGE SCALE GENOMIC DNA]</scope>
    <source>
        <strain evidence="6">ATCC 39006</strain>
        <strain evidence="7">ATCC 39006 / SC 11482</strain>
    </source>
</reference>
<reference evidence="5 8" key="3">
    <citation type="submission" date="2017-11" db="EMBL/GenBank/DDBJ databases">
        <title>Complete genome sequence of Serratia sp. ATCC 39006 LacA.</title>
        <authorList>
            <person name="Hampton H.G."/>
            <person name="Jackson S.A."/>
            <person name="Jauregui R."/>
            <person name="Poulter G.T.M."/>
            <person name="Salmond G.P.C."/>
            <person name="Fineran P.C."/>
        </authorList>
    </citation>
    <scope>NUCLEOTIDE SEQUENCE [LARGE SCALE GENOMIC DNA]</scope>
    <source>
        <strain evidence="5 8">ATCC 39006</strain>
    </source>
</reference>
<dbReference type="STRING" id="104623.Ser39006_01031"/>
<protein>
    <submittedName>
        <fullName evidence="6">Anaerobic sulfite reductase subunit AsrA</fullName>
    </submittedName>
</protein>
<evidence type="ECO:0000256" key="3">
    <source>
        <dbReference type="ARBA" id="ARBA00023014"/>
    </source>
</evidence>
<feature type="domain" description="4Fe-4S ferredoxin-type" evidence="4">
    <location>
        <begin position="302"/>
        <end position="331"/>
    </location>
</feature>
<keyword evidence="3" id="KW-0411">Iron-sulfur</keyword>
<gene>
    <name evidence="5" type="ORF">CWC46_22480</name>
    <name evidence="6" type="ORF">Ser39006_022470</name>
</gene>
<dbReference type="EMBL" id="CP025085">
    <property type="protein sequence ID" value="AUH02308.1"/>
    <property type="molecule type" value="Genomic_DNA"/>
</dbReference>
<keyword evidence="7" id="KW-1185">Reference proteome</keyword>
<keyword evidence="1" id="KW-0479">Metal-binding</keyword>
<sequence length="350" mass="40152">MAIQLTADEFSQLLKRLNESWRVYAPKAEYRGGRFSDTDNIIYQPVSHFDEIVWREKSHMSPNTVITPITETLFYFDQQTIQIAETDTRPLLIFARSCDIHAMSRLDAMYLHNGPAADNRYQAIRDRIQFVLMECEQSFENCFCVSMGTNRTDDYAAAVHFDATGARLTLNDERLSGYLDGLGQRCEHQVQFVEQNLQQVRLPDSVCDDPQQIRDILVDHPLWADYQSRCIGCGRCTTGCPTCTCYSVFDVAYQEQPQRGERRRQWASCMVPGFSDMAGGHGFRANTGTRLRYRALHKVNDFKDRFGIEHMCVGCGRCDDRCPQYIKFSAVLNRMTDAVRQALVGEANHE</sequence>
<dbReference type="RefSeq" id="WP_021014303.1">
    <property type="nucleotide sequence ID" value="NZ_CP025084.1"/>
</dbReference>
<dbReference type="PROSITE" id="PS00198">
    <property type="entry name" value="4FE4S_FER_1"/>
    <property type="match status" value="2"/>
</dbReference>
<evidence type="ECO:0000313" key="8">
    <source>
        <dbReference type="Proteomes" id="UP000233778"/>
    </source>
</evidence>
<evidence type="ECO:0000313" key="5">
    <source>
        <dbReference type="EMBL" id="AUH02308.1"/>
    </source>
</evidence>
<dbReference type="InterPro" id="IPR017900">
    <property type="entry name" value="4Fe4S_Fe_S_CS"/>
</dbReference>
<name>A0A2I5TCK4_SERS3</name>